<feature type="compositionally biased region" description="Low complexity" evidence="3">
    <location>
        <begin position="1281"/>
        <end position="1301"/>
    </location>
</feature>
<feature type="compositionally biased region" description="Polar residues" evidence="3">
    <location>
        <begin position="1348"/>
        <end position="1360"/>
    </location>
</feature>
<reference evidence="6 7" key="1">
    <citation type="submission" date="2024-02" db="EMBL/GenBank/DDBJ databases">
        <authorList>
            <person name="Daric V."/>
            <person name="Darras S."/>
        </authorList>
    </citation>
    <scope>NUCLEOTIDE SEQUENCE [LARGE SCALE GENOMIC DNA]</scope>
</reference>
<sequence length="1868" mass="208225">MAGKAKVSISSPPRNDEMSEVRRRAQQASQFYHDVGLSNGDLPRGRRTSASRRDDLKRHSGSPEKKFDGVSAFHPVQTAWSQPSTPVFPTPGKFEESWMKPPSATVDLQENARKAYKSSQKKEIIEPKVEQKSSKLRSKSSSQAANDTYYPNHQTSAMPSDTVQVSELTTDLDKPYLYEVQESTKEYYHTLPRNMDRASRLPLDSRMNEQSNGVTACDVERQKSHLYQTKIYTDVTKKQEPVSFTISYTLPATKPKDASGDKHEVEQKQNKSPVRIPNERQRSNSYVNGEIRIPTFSKSIETTEKSSKLYVSANLFGSSSSLDELGSSKLDHVDGLPVIDYHRNKQGSHTRSLSPSAKHAAKKSQTSEISPSPSNSAGPSPKPTRRNKDKNRSKSDVPDHKTIIRNLEREKEREQRMILYQSDLSFDQDRKRRHNFAHYDWQSMTFSFKDVLVAVETLKRKNPTPSGASQAAALAAAASFNSLASQGSSMNGSQEDVSMYLGDDEGLENNKFNDVVASCPYFRNEIGGEQDRVISISASSGLSVQVGSEGSTTTKAMSVLTNHTYLAIVEGGSSERLLPPGSPPSGSVSFGIEQVDAGAEYYRTHFFDKDHQNFFGIDDKYGPVVISLRREKVEDNSGSGGGVYQYRVIVRTCELCTLRGSILEDVIPSRHASNKGLPAKDVLEYVCPEIDLACLKQAVAAPKVHEQIMKVDEQNVQKCCKIGIIYCRAGQVTEEDMYNNEHGSAALEEFLQLLGQKVKLNGFDDFRGGLDVKTDSTGTESVFTTYGGYKIMFHVSTLLPFTPNNKQQLLRKRHIGNDILTIVFQEPGSEPFTPKYMRSHFQHVFIVVRAVNPCTNDTCYRVALARSRHIPRFGPPIPQRSMFPKSSTFREFLLTKIVNGENMAHKCGKFKTLAINTREQYLRDLAMNNSTQYGLEGRKEFTRFSITSKRVKDNKEKQKLKSMPEINSRGALTWQVSVDDYSRTEAVPCIMGMSDCVLSIVEITTKQPIFSIPCQAILGWTVPSPNTEQLRCHRRDLHVYYGRGEKMSVHTNDVDSRDEIVLRLERFTKGSETIYRPLRRNVRGELGFHVNYEGVVTDVEWESCAAADGLRQSSRLVEICKVAVATMTHEEILDLLRTSDRVTVVIIPPYDDGTPRKCSMELYHLYPVLDIRKIPETVPMESPHERSRSEPVQGLVLSGKIPYTRRVSEDIRNMHSPKHKYDAPVEMAQTDSNRDASSNTRVHANGDTRTTLLATASKLAMVGTTSGYRPKDRKIDSQVHSSASNTLSSTKSGSSNYSGRSGADVDWPGSNLDEALVRSTHSLSSDSGLNSNNNSSYSSTLSRGSTNTPTSCRTPSNRSTLQDDSRGSKYEVLHYNQNNNSAVLMAHDPTSRNKRPRNESSIKGVNWNANKLPQDLEQSCTVDCTLKSEINKSLRGFPPGNDTHKKSSLTQTPIVMTSPAQNKKSESGLHTPIKWRVPPGLVTRSETKKGNSPKPTLQITVSSPSTSRRRVADVFASGTKKKGGFLGRLSPGNPQSVPTTPSTNDVQNSLIRLLTSESPNKHHSKKQTSPTRRSPVRSCSYRTSPKFKTSPPKPPPKSQPILHRALSDESLCGARADDVRLARQGSAELMSPSYDFYGHNHAGSVDSLVPSPLNHKYGNSYGNSPVRETSPIRAASSMLPLPDTSDSWDRILDAAKAAEAFCSDMTEGDDQVFEAASMKSVSMGTLTELGDMTPDLPGSLTHGKPRGKRTMSVEHLYDHEYRGNQGDPSNLLRKRQPITPSHDPLAQRTLTSQSLSLTSPSESELRLEKIEREMRLLQEKLKREQNSKKVLEDQVTSLRRDNRRLLRHVQTKPEPVNGYKRNKRKPNT</sequence>
<dbReference type="PANTHER" id="PTHR15711:SF22">
    <property type="entry name" value="RAP-GAP DOMAIN-CONTAINING PROTEIN"/>
    <property type="match status" value="1"/>
</dbReference>
<feature type="region of interest" description="Disordered" evidence="3">
    <location>
        <begin position="1"/>
        <end position="163"/>
    </location>
</feature>
<feature type="compositionally biased region" description="Low complexity" evidence="3">
    <location>
        <begin position="370"/>
        <end position="379"/>
    </location>
</feature>
<name>A0ABP0GP09_CLALP</name>
<dbReference type="SMART" id="SM00228">
    <property type="entry name" value="PDZ"/>
    <property type="match status" value="1"/>
</dbReference>
<dbReference type="InterPro" id="IPR001478">
    <property type="entry name" value="PDZ"/>
</dbReference>
<dbReference type="InterPro" id="IPR000331">
    <property type="entry name" value="Rap/Ran_GAP_dom"/>
</dbReference>
<dbReference type="PROSITE" id="PS50085">
    <property type="entry name" value="RAPGAP"/>
    <property type="match status" value="1"/>
</dbReference>
<keyword evidence="7" id="KW-1185">Reference proteome</keyword>
<dbReference type="EMBL" id="CAWYQH010000130">
    <property type="protein sequence ID" value="CAK8692748.1"/>
    <property type="molecule type" value="Genomic_DNA"/>
</dbReference>
<dbReference type="InterPro" id="IPR035974">
    <property type="entry name" value="Rap/Ran-GAP_sf"/>
</dbReference>
<feature type="compositionally biased region" description="Polar residues" evidence="3">
    <location>
        <begin position="1532"/>
        <end position="1558"/>
    </location>
</feature>
<evidence type="ECO:0008006" key="8">
    <source>
        <dbReference type="Google" id="ProtNLM"/>
    </source>
</evidence>
<feature type="region of interest" description="Disordered" evidence="3">
    <location>
        <begin position="1322"/>
        <end position="1367"/>
    </location>
</feature>
<feature type="region of interest" description="Disordered" evidence="3">
    <location>
        <begin position="1459"/>
        <end position="1601"/>
    </location>
</feature>
<protein>
    <recommendedName>
        <fullName evidence="8">Signal-induced proliferation-associated 1-like protein 1</fullName>
    </recommendedName>
</protein>
<feature type="compositionally biased region" description="Basic and acidic residues" evidence="3">
    <location>
        <begin position="120"/>
        <end position="133"/>
    </location>
</feature>
<comment type="caution">
    <text evidence="6">The sequence shown here is derived from an EMBL/GenBank/DDBJ whole genome shotgun (WGS) entry which is preliminary data.</text>
</comment>
<dbReference type="Proteomes" id="UP001642483">
    <property type="component" value="Unassembled WGS sequence"/>
</dbReference>
<feature type="compositionally biased region" description="Basic and acidic residues" evidence="3">
    <location>
        <begin position="1833"/>
        <end position="1844"/>
    </location>
</feature>
<evidence type="ECO:0000256" key="2">
    <source>
        <dbReference type="ARBA" id="ARBA00023054"/>
    </source>
</evidence>
<dbReference type="Pfam" id="PF02145">
    <property type="entry name" value="Rap_GAP"/>
    <property type="match status" value="1"/>
</dbReference>
<feature type="compositionally biased region" description="Basic and acidic residues" evidence="3">
    <location>
        <begin position="14"/>
        <end position="23"/>
    </location>
</feature>
<feature type="compositionally biased region" description="Polar residues" evidence="3">
    <location>
        <begin position="78"/>
        <end position="87"/>
    </location>
</feature>
<evidence type="ECO:0000259" key="5">
    <source>
        <dbReference type="PROSITE" id="PS50106"/>
    </source>
</evidence>
<evidence type="ECO:0000313" key="6">
    <source>
        <dbReference type="EMBL" id="CAK8692748.1"/>
    </source>
</evidence>
<feature type="region of interest" description="Disordered" evidence="3">
    <location>
        <begin position="345"/>
        <end position="409"/>
    </location>
</feature>
<accession>A0ABP0GP09</accession>
<organism evidence="6 7">
    <name type="scientific">Clavelina lepadiformis</name>
    <name type="common">Light-bulb sea squirt</name>
    <name type="synonym">Ascidia lepadiformis</name>
    <dbReference type="NCBI Taxonomy" id="159417"/>
    <lineage>
        <taxon>Eukaryota</taxon>
        <taxon>Metazoa</taxon>
        <taxon>Chordata</taxon>
        <taxon>Tunicata</taxon>
        <taxon>Ascidiacea</taxon>
        <taxon>Aplousobranchia</taxon>
        <taxon>Clavelinidae</taxon>
        <taxon>Clavelina</taxon>
    </lineage>
</organism>
<dbReference type="CDD" id="cd06745">
    <property type="entry name" value="PDZ_SIPA1-like"/>
    <property type="match status" value="1"/>
</dbReference>
<gene>
    <name evidence="6" type="ORF">CVLEPA_LOCUS25994</name>
</gene>
<feature type="compositionally biased region" description="Low complexity" evidence="3">
    <location>
        <begin position="1322"/>
        <end position="1347"/>
    </location>
</feature>
<keyword evidence="2" id="KW-0175">Coiled coil</keyword>
<feature type="region of interest" description="Disordered" evidence="3">
    <location>
        <begin position="1230"/>
        <end position="1250"/>
    </location>
</feature>
<dbReference type="Gene3D" id="3.40.50.11210">
    <property type="entry name" value="Rap/Ran-GAP"/>
    <property type="match status" value="1"/>
</dbReference>
<dbReference type="Gene3D" id="2.30.42.10">
    <property type="match status" value="1"/>
</dbReference>
<keyword evidence="1" id="KW-0343">GTPase activation</keyword>
<feature type="compositionally biased region" description="Basic and acidic residues" evidence="3">
    <location>
        <begin position="390"/>
        <end position="409"/>
    </location>
</feature>
<dbReference type="InterPro" id="IPR050989">
    <property type="entry name" value="Rap1_Ran_GAP"/>
</dbReference>
<evidence type="ECO:0000259" key="4">
    <source>
        <dbReference type="PROSITE" id="PS50085"/>
    </source>
</evidence>
<feature type="compositionally biased region" description="Polar residues" evidence="3">
    <location>
        <begin position="143"/>
        <end position="163"/>
    </location>
</feature>
<dbReference type="SUPFAM" id="SSF111347">
    <property type="entry name" value="Rap/Ran-GAP"/>
    <property type="match status" value="1"/>
</dbReference>
<feature type="region of interest" description="Disordered" evidence="3">
    <location>
        <begin position="1264"/>
        <end position="1309"/>
    </location>
</feature>
<feature type="domain" description="Rap-GAP" evidence="4">
    <location>
        <begin position="708"/>
        <end position="925"/>
    </location>
</feature>
<feature type="compositionally biased region" description="Basic and acidic residues" evidence="3">
    <location>
        <begin position="254"/>
        <end position="269"/>
    </location>
</feature>
<feature type="compositionally biased region" description="Basic and acidic residues" evidence="3">
    <location>
        <begin position="51"/>
        <end position="68"/>
    </location>
</feature>
<feature type="domain" description="PDZ" evidence="5">
    <location>
        <begin position="1075"/>
        <end position="1151"/>
    </location>
</feature>
<feature type="region of interest" description="Disordered" evidence="3">
    <location>
        <begin position="1760"/>
        <end position="1785"/>
    </location>
</feature>
<dbReference type="PANTHER" id="PTHR15711">
    <property type="entry name" value="RAP GTPASE-ACTIVATING PROTEIN"/>
    <property type="match status" value="1"/>
</dbReference>
<dbReference type="InterPro" id="IPR036034">
    <property type="entry name" value="PDZ_sf"/>
</dbReference>
<dbReference type="SUPFAM" id="SSF50156">
    <property type="entry name" value="PDZ domain-like"/>
    <property type="match status" value="1"/>
</dbReference>
<dbReference type="PROSITE" id="PS50106">
    <property type="entry name" value="PDZ"/>
    <property type="match status" value="1"/>
</dbReference>
<dbReference type="Pfam" id="PF21022">
    <property type="entry name" value="Rap-GAP_dimer"/>
    <property type="match status" value="1"/>
</dbReference>
<dbReference type="Gene3D" id="6.10.140.210">
    <property type="match status" value="1"/>
</dbReference>
<feature type="region of interest" description="Disordered" evidence="3">
    <location>
        <begin position="251"/>
        <end position="287"/>
    </location>
</feature>
<proteinExistence type="predicted"/>
<evidence type="ECO:0000313" key="7">
    <source>
        <dbReference type="Proteomes" id="UP001642483"/>
    </source>
</evidence>
<evidence type="ECO:0000256" key="1">
    <source>
        <dbReference type="ARBA" id="ARBA00022468"/>
    </source>
</evidence>
<evidence type="ECO:0000256" key="3">
    <source>
        <dbReference type="SAM" id="MobiDB-lite"/>
    </source>
</evidence>
<feature type="region of interest" description="Disordered" evidence="3">
    <location>
        <begin position="1833"/>
        <end position="1868"/>
    </location>
</feature>